<evidence type="ECO:0000313" key="2">
    <source>
        <dbReference type="Proteomes" id="UP000304953"/>
    </source>
</evidence>
<comment type="caution">
    <text evidence="1">The sequence shown here is derived from an EMBL/GenBank/DDBJ whole genome shotgun (WGS) entry which is preliminary data.</text>
</comment>
<name>A0AC61RLX5_9FIRM</name>
<gene>
    <name evidence="1" type="ORF">E5329_27560</name>
</gene>
<organism evidence="1 2">
    <name type="scientific">Petralouisia muris</name>
    <dbReference type="NCBI Taxonomy" id="3032872"/>
    <lineage>
        <taxon>Bacteria</taxon>
        <taxon>Bacillati</taxon>
        <taxon>Bacillota</taxon>
        <taxon>Clostridia</taxon>
        <taxon>Lachnospirales</taxon>
        <taxon>Lachnospiraceae</taxon>
        <taxon>Petralouisia</taxon>
    </lineage>
</organism>
<dbReference type="Proteomes" id="UP000304953">
    <property type="component" value="Unassembled WGS sequence"/>
</dbReference>
<reference evidence="1" key="1">
    <citation type="submission" date="2019-04" db="EMBL/GenBank/DDBJ databases">
        <title>Microbes associate with the intestines of laboratory mice.</title>
        <authorList>
            <person name="Navarre W."/>
            <person name="Wong E."/>
            <person name="Huang K."/>
            <person name="Tropini C."/>
            <person name="Ng K."/>
            <person name="Yu B."/>
        </authorList>
    </citation>
    <scope>NUCLEOTIDE SEQUENCE</scope>
    <source>
        <strain evidence="1">NM01_1-7b</strain>
    </source>
</reference>
<sequence length="82" mass="9216">MEHVVLIAYKLTQYGVTEFNGDIIFTALRIADLPTSFDLKAALNNAKNLKNYFVSVKEAGMYKLYHLGEDHAKELEKGHGAE</sequence>
<protein>
    <submittedName>
        <fullName evidence="1">Uncharacterized protein</fullName>
    </submittedName>
</protein>
<proteinExistence type="predicted"/>
<accession>A0AC61RLX5</accession>
<keyword evidence="2" id="KW-1185">Reference proteome</keyword>
<evidence type="ECO:0000313" key="1">
    <source>
        <dbReference type="EMBL" id="TGY86950.1"/>
    </source>
</evidence>
<dbReference type="EMBL" id="SRYA01000134">
    <property type="protein sequence ID" value="TGY86950.1"/>
    <property type="molecule type" value="Genomic_DNA"/>
</dbReference>